<dbReference type="AlphaFoldDB" id="A0A1H1U948"/>
<dbReference type="PANTHER" id="PTHR35283:SF3">
    <property type="entry name" value="T12C22.21 PROTEIN"/>
    <property type="match status" value="1"/>
</dbReference>
<proteinExistence type="predicted"/>
<dbReference type="Proteomes" id="UP000199092">
    <property type="component" value="Chromosome I"/>
</dbReference>
<name>A0A1H1U948_9ACTN</name>
<keyword evidence="3" id="KW-1185">Reference proteome</keyword>
<evidence type="ECO:0008006" key="4">
    <source>
        <dbReference type="Google" id="ProtNLM"/>
    </source>
</evidence>
<dbReference type="OrthoDB" id="3698172at2"/>
<gene>
    <name evidence="2" type="ORF">SAMN04488543_2187</name>
</gene>
<evidence type="ECO:0000313" key="2">
    <source>
        <dbReference type="EMBL" id="SDS68409.1"/>
    </source>
</evidence>
<sequence>MRIWPALAADVICILVFAIVGRSSHAETTDLVGVLRTAWPFLAGYALGLTLARSWRHPVARPSALVLWASTVVVGMALRVLTGAGVQLSFVLVTAVVLGVLLLGWRGLWSLVQRARHRSGHSAVV</sequence>
<accession>A0A1H1U948</accession>
<dbReference type="PANTHER" id="PTHR35283">
    <property type="entry name" value="T12C22.21 PROTEIN"/>
    <property type="match status" value="1"/>
</dbReference>
<dbReference type="STRING" id="546871.SAMN04488543_2187"/>
<feature type="transmembrane region" description="Helical" evidence="1">
    <location>
        <begin position="36"/>
        <end position="52"/>
    </location>
</feature>
<feature type="transmembrane region" description="Helical" evidence="1">
    <location>
        <begin position="88"/>
        <end position="109"/>
    </location>
</feature>
<dbReference type="InterPro" id="IPR021414">
    <property type="entry name" value="DUF3054"/>
</dbReference>
<keyword evidence="1" id="KW-0472">Membrane</keyword>
<organism evidence="2 3">
    <name type="scientific">Friedmanniella luteola</name>
    <dbReference type="NCBI Taxonomy" id="546871"/>
    <lineage>
        <taxon>Bacteria</taxon>
        <taxon>Bacillati</taxon>
        <taxon>Actinomycetota</taxon>
        <taxon>Actinomycetes</taxon>
        <taxon>Propionibacteriales</taxon>
        <taxon>Nocardioidaceae</taxon>
        <taxon>Friedmanniella</taxon>
    </lineage>
</organism>
<feature type="transmembrane region" description="Helical" evidence="1">
    <location>
        <begin position="64"/>
        <end position="82"/>
    </location>
</feature>
<dbReference type="RefSeq" id="WP_091412856.1">
    <property type="nucleotide sequence ID" value="NZ_LT629749.1"/>
</dbReference>
<dbReference type="Pfam" id="PF11255">
    <property type="entry name" value="DUF3054"/>
    <property type="match status" value="1"/>
</dbReference>
<keyword evidence="1" id="KW-0812">Transmembrane</keyword>
<evidence type="ECO:0000313" key="3">
    <source>
        <dbReference type="Proteomes" id="UP000199092"/>
    </source>
</evidence>
<dbReference type="EMBL" id="LT629749">
    <property type="protein sequence ID" value="SDS68409.1"/>
    <property type="molecule type" value="Genomic_DNA"/>
</dbReference>
<protein>
    <recommendedName>
        <fullName evidence="4">DUF3054 domain-containing protein</fullName>
    </recommendedName>
</protein>
<evidence type="ECO:0000256" key="1">
    <source>
        <dbReference type="SAM" id="Phobius"/>
    </source>
</evidence>
<reference evidence="2 3" key="1">
    <citation type="submission" date="2016-10" db="EMBL/GenBank/DDBJ databases">
        <authorList>
            <person name="de Groot N.N."/>
        </authorList>
    </citation>
    <scope>NUCLEOTIDE SEQUENCE [LARGE SCALE GENOMIC DNA]</scope>
    <source>
        <strain evidence="2 3">DSM 21741</strain>
    </source>
</reference>
<keyword evidence="1" id="KW-1133">Transmembrane helix</keyword>